<evidence type="ECO:0000313" key="1">
    <source>
        <dbReference type="EMBL" id="KAF4730613.1"/>
    </source>
</evidence>
<organism evidence="1 2">
    <name type="scientific">Perkinsus olseni</name>
    <name type="common">Perkinsus atlanticus</name>
    <dbReference type="NCBI Taxonomy" id="32597"/>
    <lineage>
        <taxon>Eukaryota</taxon>
        <taxon>Sar</taxon>
        <taxon>Alveolata</taxon>
        <taxon>Perkinsozoa</taxon>
        <taxon>Perkinsea</taxon>
        <taxon>Perkinsida</taxon>
        <taxon>Perkinsidae</taxon>
        <taxon>Perkinsus</taxon>
    </lineage>
</organism>
<dbReference type="AlphaFoldDB" id="A0A7J6SCS7"/>
<keyword evidence="2" id="KW-1185">Reference proteome</keyword>
<dbReference type="Proteomes" id="UP000553632">
    <property type="component" value="Unassembled WGS sequence"/>
</dbReference>
<evidence type="ECO:0000313" key="2">
    <source>
        <dbReference type="Proteomes" id="UP000553632"/>
    </source>
</evidence>
<reference evidence="1 2" key="1">
    <citation type="submission" date="2020-04" db="EMBL/GenBank/DDBJ databases">
        <title>Perkinsus olseni comparative genomics.</title>
        <authorList>
            <person name="Bogema D.R."/>
        </authorList>
    </citation>
    <scope>NUCLEOTIDE SEQUENCE [LARGE SCALE GENOMIC DNA]</scope>
    <source>
        <strain evidence="1 2">ATCC PRA-207</strain>
    </source>
</reference>
<proteinExistence type="predicted"/>
<feature type="non-terminal residue" evidence="1">
    <location>
        <position position="214"/>
    </location>
</feature>
<comment type="caution">
    <text evidence="1">The sequence shown here is derived from an EMBL/GenBank/DDBJ whole genome shotgun (WGS) entry which is preliminary data.</text>
</comment>
<sequence>VAAIPTPPINERTVEVPVPGSTLSLSEAELIQFVKRFRMLSGNKNGTVYLVCKGEQGPIGISFNAVFDKATWSRVLDGVEDARRYASLDWTRNYTFNVDAGLDHTSTDMEAVDKFMSRADHVSVTTFSSDRTGMLEMDRMFLTSTCPHCNDDLFGSYKASAWYDLQRLLRRGRVISDVREYPNIATDRSDAKRVIVRPDMCASPARALSIARPL</sequence>
<accession>A0A7J6SCS7</accession>
<gene>
    <name evidence="1" type="ORF">FOZ63_002205</name>
</gene>
<dbReference type="EMBL" id="JABANO010019181">
    <property type="protein sequence ID" value="KAF4730613.1"/>
    <property type="molecule type" value="Genomic_DNA"/>
</dbReference>
<name>A0A7J6SCS7_PEROL</name>
<protein>
    <submittedName>
        <fullName evidence="1">Uncharacterized protein</fullName>
    </submittedName>
</protein>